<accession>A0ABP9HYN6</accession>
<dbReference type="CDD" id="cd07036">
    <property type="entry name" value="TPP_PYR_E1-PDHc-beta_like"/>
    <property type="match status" value="1"/>
</dbReference>
<dbReference type="PANTHER" id="PTHR43257:SF2">
    <property type="entry name" value="PYRUVATE DEHYDROGENASE E1 COMPONENT SUBUNIT BETA"/>
    <property type="match status" value="1"/>
</dbReference>
<dbReference type="Pfam" id="PF02779">
    <property type="entry name" value="Transket_pyr"/>
    <property type="match status" value="1"/>
</dbReference>
<dbReference type="EMBL" id="BAABHS010000024">
    <property type="protein sequence ID" value="GAA4981492.1"/>
    <property type="molecule type" value="Genomic_DNA"/>
</dbReference>
<reference evidence="6" key="1">
    <citation type="journal article" date="2019" name="Int. J. Syst. Evol. Microbiol.">
        <title>The Global Catalogue of Microorganisms (GCM) 10K type strain sequencing project: providing services to taxonomists for standard genome sequencing and annotation.</title>
        <authorList>
            <consortium name="The Broad Institute Genomics Platform"/>
            <consortium name="The Broad Institute Genome Sequencing Center for Infectious Disease"/>
            <person name="Wu L."/>
            <person name="Ma J."/>
        </authorList>
    </citation>
    <scope>NUCLEOTIDE SEQUENCE [LARGE SCALE GENOMIC DNA]</scope>
    <source>
        <strain evidence="6">JCM 17986</strain>
    </source>
</reference>
<dbReference type="InterPro" id="IPR033248">
    <property type="entry name" value="Transketolase_C"/>
</dbReference>
<comment type="caution">
    <text evidence="5">The sequence shown here is derived from an EMBL/GenBank/DDBJ whole genome shotgun (WGS) entry which is preliminary data.</text>
</comment>
<evidence type="ECO:0000313" key="6">
    <source>
        <dbReference type="Proteomes" id="UP001500466"/>
    </source>
</evidence>
<evidence type="ECO:0000256" key="3">
    <source>
        <dbReference type="ARBA" id="ARBA00023052"/>
    </source>
</evidence>
<evidence type="ECO:0000256" key="2">
    <source>
        <dbReference type="ARBA" id="ARBA00023002"/>
    </source>
</evidence>
<dbReference type="InterPro" id="IPR029061">
    <property type="entry name" value="THDP-binding"/>
</dbReference>
<dbReference type="InterPro" id="IPR009014">
    <property type="entry name" value="Transketo_C/PFOR_II"/>
</dbReference>
<dbReference type="PANTHER" id="PTHR43257">
    <property type="entry name" value="PYRUVATE DEHYDROGENASE E1 COMPONENT BETA SUBUNIT"/>
    <property type="match status" value="1"/>
</dbReference>
<keyword evidence="6" id="KW-1185">Reference proteome</keyword>
<comment type="cofactor">
    <cofactor evidence="1">
        <name>thiamine diphosphate</name>
        <dbReference type="ChEBI" id="CHEBI:58937"/>
    </cofactor>
</comment>
<keyword evidence="3" id="KW-0786">Thiamine pyrophosphate</keyword>
<dbReference type="InterPro" id="IPR005475">
    <property type="entry name" value="Transketolase-like_Pyr-bd"/>
</dbReference>
<keyword evidence="5" id="KW-0670">Pyruvate</keyword>
<dbReference type="Gene3D" id="3.40.50.970">
    <property type="match status" value="1"/>
</dbReference>
<evidence type="ECO:0000259" key="4">
    <source>
        <dbReference type="SMART" id="SM00861"/>
    </source>
</evidence>
<dbReference type="Proteomes" id="UP001500466">
    <property type="component" value="Unassembled WGS sequence"/>
</dbReference>
<dbReference type="SMART" id="SM00861">
    <property type="entry name" value="Transket_pyr"/>
    <property type="match status" value="1"/>
</dbReference>
<dbReference type="SUPFAM" id="SSF52518">
    <property type="entry name" value="Thiamin diphosphate-binding fold (THDP-binding)"/>
    <property type="match status" value="1"/>
</dbReference>
<dbReference type="Gene3D" id="3.40.50.920">
    <property type="match status" value="1"/>
</dbReference>
<proteinExistence type="predicted"/>
<name>A0ABP9HYN6_9ACTN</name>
<feature type="domain" description="Transketolase-like pyrimidine-binding" evidence="4">
    <location>
        <begin position="25"/>
        <end position="200"/>
    </location>
</feature>
<evidence type="ECO:0000313" key="5">
    <source>
        <dbReference type="EMBL" id="GAA4981492.1"/>
    </source>
</evidence>
<protein>
    <submittedName>
        <fullName evidence="5">Pyruvate dehydrogenase complex E1 component subunit beta</fullName>
    </submittedName>
</protein>
<keyword evidence="2" id="KW-0560">Oxidoreductase</keyword>
<dbReference type="Pfam" id="PF02780">
    <property type="entry name" value="Transketolase_C"/>
    <property type="match status" value="1"/>
</dbReference>
<dbReference type="NCBIfam" id="NF006667">
    <property type="entry name" value="PRK09212.1"/>
    <property type="match status" value="1"/>
</dbReference>
<dbReference type="SUPFAM" id="SSF52922">
    <property type="entry name" value="TK C-terminal domain-like"/>
    <property type="match status" value="1"/>
</dbReference>
<organism evidence="5 6">
    <name type="scientific">Yinghuangia aomiensis</name>
    <dbReference type="NCBI Taxonomy" id="676205"/>
    <lineage>
        <taxon>Bacteria</taxon>
        <taxon>Bacillati</taxon>
        <taxon>Actinomycetota</taxon>
        <taxon>Actinomycetes</taxon>
        <taxon>Kitasatosporales</taxon>
        <taxon>Streptomycetaceae</taxon>
        <taxon>Yinghuangia</taxon>
    </lineage>
</organism>
<evidence type="ECO:0000256" key="1">
    <source>
        <dbReference type="ARBA" id="ARBA00001964"/>
    </source>
</evidence>
<dbReference type="RefSeq" id="WP_345678718.1">
    <property type="nucleotide sequence ID" value="NZ_BAABHS010000024.1"/>
</dbReference>
<gene>
    <name evidence="5" type="ORF">GCM10023205_58450</name>
</gene>
<sequence length="352" mass="37283">MTDAHTVEGTGQRADSRTAAGTTVKTYREALRDTLAAEMRRDDRVFLIGEEIGVFEGSYKITAGLLDEFGPKRVRDTPIAEEGFTGAAVGAAMLGLRPVVEIMTINFSLLALDQIVNHAAKIYGMFGGQARAPMVIRTPGGGGQQLGATHSQNVELYYSFVPGLKVVAPSSPADAKALLLAAIRDDDPVLFLENLALYNTKGEVPDADLPAEIGRAAVTRAGADITVVAYSRMAAVALRVAADLAAADGIDVEVVDLRSLRPLDRETVVASVRKTHCAVVLEDDWLTYGIGAEIAATIADGAFDWLDAPVRRVAMAEVPLPYAKSLEAAALPSAADVAAAIRDTLRAVGRRR</sequence>